<dbReference type="RefSeq" id="WP_071060377.1">
    <property type="nucleotide sequence ID" value="NZ_MAXA01000058.1"/>
</dbReference>
<evidence type="ECO:0000259" key="9">
    <source>
        <dbReference type="PROSITE" id="PS50156"/>
    </source>
</evidence>
<evidence type="ECO:0000256" key="7">
    <source>
        <dbReference type="SAM" id="MobiDB-lite"/>
    </source>
</evidence>
<sequence>MATLARWCFQHRRLVLFLWIAALVGLTALGRVTGSDYKDAFSLPGTDSQRAIDILERDFPAQSGDSASIVLHSRTGALSDPAVEPRATEMLAKIADLPHVAEVISPFTADGEGQTNPDGTTAFATVALDLPGNELPLDDIERLVDTARSYDGGALQVELTGQVVAIVEQPQQSASELIGVVAAAVILFLAFGSLLAVTLPLITAIMALGVGMALIVQVSHLTTVAEFSTMLATLIGLGVGIDYALFIVNRHRIGLRAGRTPEESAVTAVNTSGRAVIFAGMTVCIALLGLFALGVTFLYGVALAAALTVAMTMLASVTLLPALLGFYGSKVLSRRQRRRMAEHGPEPEQPSGFWWRWAKGVERRPAVLAVLSAGVIVLIAIPFLSLRLGSSDLGNGADTKTSKRGYDLLADGFGPGFNGPFMLVTEIDSPADLQTMNRAVEAARKAEGVASVTPPRQSPNGHAAIATLYPTTSPQAAETATLLDRLRDDVIPAATEGAASPVYVGGITAVFEDFSGVLSSKLPLFIGIVVVLAFLLLVVVFRSLLIPLTASLMNLLAVGAAFGAVVAVFQWGWLSDLLGISPGPIESFLPVMLFAILFGLSMDYEVFLVSRMHEEWTARRDNRIAVSLGQAETGRVISAAGAIMTLVFASFILGDDRVIKLFGLGLALAILLDAFVIRTVLVPALMHLFGRANWWLPKGLDRVLPRVSVESAEDIEEIRHTPLPADAVGDTVPAQPHGPADGRDATEPERAH</sequence>
<comment type="caution">
    <text evidence="10">The sequence shown here is derived from an EMBL/GenBank/DDBJ whole genome shotgun (WGS) entry which is preliminary data.</text>
</comment>
<dbReference type="OrthoDB" id="7051771at2"/>
<dbReference type="InterPro" id="IPR004869">
    <property type="entry name" value="MMPL_dom"/>
</dbReference>
<evidence type="ECO:0000313" key="11">
    <source>
        <dbReference type="Proteomes" id="UP000179769"/>
    </source>
</evidence>
<dbReference type="Gene3D" id="1.20.1640.10">
    <property type="entry name" value="Multidrug efflux transporter AcrB transmembrane domain"/>
    <property type="match status" value="2"/>
</dbReference>
<keyword evidence="6 8" id="KW-0472">Membrane</keyword>
<feature type="transmembrane region" description="Helical" evidence="8">
    <location>
        <begin position="552"/>
        <end position="571"/>
    </location>
</feature>
<comment type="similarity">
    <text evidence="2">Belongs to the resistance-nodulation-cell division (RND) (TC 2.A.6) family. MmpL subfamily.</text>
</comment>
<keyword evidence="3" id="KW-1003">Cell membrane</keyword>
<feature type="transmembrane region" description="Helical" evidence="8">
    <location>
        <begin position="524"/>
        <end position="545"/>
    </location>
</feature>
<dbReference type="GO" id="GO:0005886">
    <property type="term" value="C:plasma membrane"/>
    <property type="evidence" value="ECO:0007669"/>
    <property type="project" value="UniProtKB-SubCell"/>
</dbReference>
<feature type="transmembrane region" description="Helical" evidence="8">
    <location>
        <begin position="366"/>
        <end position="386"/>
    </location>
</feature>
<keyword evidence="5 8" id="KW-1133">Transmembrane helix</keyword>
<name>A0A1S1R874_9ACTN</name>
<evidence type="ECO:0000256" key="4">
    <source>
        <dbReference type="ARBA" id="ARBA00022692"/>
    </source>
</evidence>
<dbReference type="PANTHER" id="PTHR33406:SF11">
    <property type="entry name" value="MEMBRANE PROTEIN SCO6666-RELATED"/>
    <property type="match status" value="1"/>
</dbReference>
<gene>
    <name evidence="10" type="ORF">BBK14_11865</name>
</gene>
<dbReference type="SUPFAM" id="SSF82866">
    <property type="entry name" value="Multidrug efflux transporter AcrB transmembrane domain"/>
    <property type="match status" value="2"/>
</dbReference>
<evidence type="ECO:0000256" key="8">
    <source>
        <dbReference type="SAM" id="Phobius"/>
    </source>
</evidence>
<feature type="compositionally biased region" description="Basic and acidic residues" evidence="7">
    <location>
        <begin position="740"/>
        <end position="752"/>
    </location>
</feature>
<evidence type="ECO:0000256" key="3">
    <source>
        <dbReference type="ARBA" id="ARBA00022475"/>
    </source>
</evidence>
<evidence type="ECO:0000313" key="10">
    <source>
        <dbReference type="EMBL" id="OHV40934.1"/>
    </source>
</evidence>
<feature type="domain" description="SSD" evidence="9">
    <location>
        <begin position="522"/>
        <end position="687"/>
    </location>
</feature>
<protein>
    <recommendedName>
        <fullName evidence="9">SSD domain-containing protein</fullName>
    </recommendedName>
</protein>
<evidence type="ECO:0000256" key="5">
    <source>
        <dbReference type="ARBA" id="ARBA00022989"/>
    </source>
</evidence>
<feature type="transmembrane region" description="Helical" evidence="8">
    <location>
        <begin position="591"/>
        <end position="612"/>
    </location>
</feature>
<evidence type="ECO:0000256" key="1">
    <source>
        <dbReference type="ARBA" id="ARBA00004651"/>
    </source>
</evidence>
<dbReference type="InterPro" id="IPR050545">
    <property type="entry name" value="Mycobact_MmpL"/>
</dbReference>
<feature type="transmembrane region" description="Helical" evidence="8">
    <location>
        <begin position="633"/>
        <end position="653"/>
    </location>
</feature>
<dbReference type="AlphaFoldDB" id="A0A1S1R874"/>
<feature type="transmembrane region" description="Helical" evidence="8">
    <location>
        <begin position="305"/>
        <end position="329"/>
    </location>
</feature>
<dbReference type="InterPro" id="IPR000731">
    <property type="entry name" value="SSD"/>
</dbReference>
<reference evidence="11" key="1">
    <citation type="submission" date="2016-07" db="EMBL/GenBank/DDBJ databases">
        <title>Frankia sp. NRRL B-16219 Genome sequencing.</title>
        <authorList>
            <person name="Ghodhbane-Gtari F."/>
            <person name="Swanson E."/>
            <person name="Gueddou A."/>
            <person name="Louati M."/>
            <person name="Nouioui I."/>
            <person name="Hezbri K."/>
            <person name="Abebe-Akele F."/>
            <person name="Simpson S."/>
            <person name="Morris K."/>
            <person name="Thomas K."/>
            <person name="Gtari M."/>
            <person name="Tisa L.S."/>
        </authorList>
    </citation>
    <scope>NUCLEOTIDE SEQUENCE [LARGE SCALE GENOMIC DNA]</scope>
    <source>
        <strain evidence="11">NRRL B-16219</strain>
    </source>
</reference>
<dbReference type="EMBL" id="MAXA01000058">
    <property type="protein sequence ID" value="OHV40934.1"/>
    <property type="molecule type" value="Genomic_DNA"/>
</dbReference>
<accession>A0A1S1R874</accession>
<keyword evidence="11" id="KW-1185">Reference proteome</keyword>
<evidence type="ECO:0000256" key="6">
    <source>
        <dbReference type="ARBA" id="ARBA00023136"/>
    </source>
</evidence>
<feature type="region of interest" description="Disordered" evidence="7">
    <location>
        <begin position="719"/>
        <end position="752"/>
    </location>
</feature>
<organism evidence="10 11">
    <name type="scientific">Parafrankia soli</name>
    <dbReference type="NCBI Taxonomy" id="2599596"/>
    <lineage>
        <taxon>Bacteria</taxon>
        <taxon>Bacillati</taxon>
        <taxon>Actinomycetota</taxon>
        <taxon>Actinomycetes</taxon>
        <taxon>Frankiales</taxon>
        <taxon>Frankiaceae</taxon>
        <taxon>Parafrankia</taxon>
    </lineage>
</organism>
<proteinExistence type="inferred from homology"/>
<feature type="transmembrane region" description="Helical" evidence="8">
    <location>
        <begin position="227"/>
        <end position="248"/>
    </location>
</feature>
<keyword evidence="4 8" id="KW-0812">Transmembrane</keyword>
<dbReference type="Proteomes" id="UP000179769">
    <property type="component" value="Unassembled WGS sequence"/>
</dbReference>
<feature type="transmembrane region" description="Helical" evidence="8">
    <location>
        <begin position="177"/>
        <end position="197"/>
    </location>
</feature>
<comment type="subcellular location">
    <subcellularLocation>
        <location evidence="1">Cell membrane</location>
        <topology evidence="1">Multi-pass membrane protein</topology>
    </subcellularLocation>
</comment>
<feature type="transmembrane region" description="Helical" evidence="8">
    <location>
        <begin position="659"/>
        <end position="681"/>
    </location>
</feature>
<dbReference type="Pfam" id="PF03176">
    <property type="entry name" value="MMPL"/>
    <property type="match status" value="2"/>
</dbReference>
<evidence type="ECO:0000256" key="2">
    <source>
        <dbReference type="ARBA" id="ARBA00010157"/>
    </source>
</evidence>
<dbReference type="PROSITE" id="PS50156">
    <property type="entry name" value="SSD"/>
    <property type="match status" value="1"/>
</dbReference>
<feature type="transmembrane region" description="Helical" evidence="8">
    <location>
        <begin position="204"/>
        <end position="221"/>
    </location>
</feature>
<feature type="transmembrane region" description="Helical" evidence="8">
    <location>
        <begin position="275"/>
        <end position="299"/>
    </location>
</feature>
<dbReference type="PANTHER" id="PTHR33406">
    <property type="entry name" value="MEMBRANE PROTEIN MJ1562-RELATED"/>
    <property type="match status" value="1"/>
</dbReference>